<dbReference type="STRING" id="269796.Rru_A0529"/>
<dbReference type="RefSeq" id="WP_011388287.1">
    <property type="nucleotide sequence ID" value="NC_007643.1"/>
</dbReference>
<keyword evidence="2" id="KW-1185">Reference proteome</keyword>
<dbReference type="Proteomes" id="UP000001929">
    <property type="component" value="Chromosome"/>
</dbReference>
<sequence>MDPLARRDGLLTRPNPAPRHDYLVILDGRPRVDLPGLTDPLLVVRLVPDRLLIDGPAFAGYIAGLGRWSWPGPEDLTLAVLDDINNEVVPRWVQVEVRASQTAGRSDDHDQPANRVAGLPHRVIAEDRQPLWRGRPPLSIGES</sequence>
<gene>
    <name evidence="1" type="ordered locus">Rru_A0529</name>
</gene>
<dbReference type="eggNOG" id="COG0780">
    <property type="taxonomic scope" value="Bacteria"/>
</dbReference>
<dbReference type="PATRIC" id="fig|269796.9.peg.583"/>
<evidence type="ECO:0000313" key="2">
    <source>
        <dbReference type="Proteomes" id="UP000001929"/>
    </source>
</evidence>
<dbReference type="EMBL" id="CP000230">
    <property type="protein sequence ID" value="ABC21333.1"/>
    <property type="molecule type" value="Genomic_DNA"/>
</dbReference>
<protein>
    <submittedName>
        <fullName evidence="1">Uncharacterized protein</fullName>
    </submittedName>
</protein>
<dbReference type="AlphaFoldDB" id="Q2RX12"/>
<proteinExistence type="predicted"/>
<evidence type="ECO:0000313" key="1">
    <source>
        <dbReference type="EMBL" id="ABC21333.1"/>
    </source>
</evidence>
<organism evidence="1 2">
    <name type="scientific">Rhodospirillum rubrum (strain ATCC 11170 / ATH 1.1.1 / DSM 467 / LMG 4362 / NCIMB 8255 / S1)</name>
    <dbReference type="NCBI Taxonomy" id="269796"/>
    <lineage>
        <taxon>Bacteria</taxon>
        <taxon>Pseudomonadati</taxon>
        <taxon>Pseudomonadota</taxon>
        <taxon>Alphaproteobacteria</taxon>
        <taxon>Rhodospirillales</taxon>
        <taxon>Rhodospirillaceae</taxon>
        <taxon>Rhodospirillum</taxon>
    </lineage>
</organism>
<reference evidence="1 2" key="1">
    <citation type="journal article" date="2011" name="Stand. Genomic Sci.">
        <title>Complete genome sequence of Rhodospirillum rubrum type strain (S1).</title>
        <authorList>
            <person name="Munk A.C."/>
            <person name="Copeland A."/>
            <person name="Lucas S."/>
            <person name="Lapidus A."/>
            <person name="Del Rio T.G."/>
            <person name="Barry K."/>
            <person name="Detter J.C."/>
            <person name="Hammon N."/>
            <person name="Israni S."/>
            <person name="Pitluck S."/>
            <person name="Brettin T."/>
            <person name="Bruce D."/>
            <person name="Han C."/>
            <person name="Tapia R."/>
            <person name="Gilna P."/>
            <person name="Schmutz J."/>
            <person name="Larimer F."/>
            <person name="Land M."/>
            <person name="Kyrpides N.C."/>
            <person name="Mavromatis K."/>
            <person name="Richardson P."/>
            <person name="Rohde M."/>
            <person name="Goker M."/>
            <person name="Klenk H.P."/>
            <person name="Zhang Y."/>
            <person name="Roberts G.P."/>
            <person name="Reslewic S."/>
            <person name="Schwartz D.C."/>
        </authorList>
    </citation>
    <scope>NUCLEOTIDE SEQUENCE [LARGE SCALE GENOMIC DNA]</scope>
    <source>
        <strain evidence="2">ATCC 11170 / ATH 1.1.1 / DSM 467 / LMG 4362 / NCIMB 8255 / S1</strain>
    </source>
</reference>
<dbReference type="HOGENOM" id="CLU_1905758_0_0_5"/>
<accession>Q2RX12</accession>
<name>Q2RX12_RHORT</name>
<dbReference type="KEGG" id="rru:Rru_A0529"/>
<dbReference type="EnsemblBacteria" id="ABC21333">
    <property type="protein sequence ID" value="ABC21333"/>
    <property type="gene ID" value="Rru_A0529"/>
</dbReference>